<dbReference type="GO" id="GO:0050660">
    <property type="term" value="F:flavin adenine dinucleotide binding"/>
    <property type="evidence" value="ECO:0007669"/>
    <property type="project" value="TreeGrafter"/>
</dbReference>
<dbReference type="PANTHER" id="PTHR43735">
    <property type="entry name" value="APOPTOSIS-INDUCING FACTOR 1"/>
    <property type="match status" value="1"/>
</dbReference>
<protein>
    <submittedName>
        <fullName evidence="8">FAD/NAD(P)-binding domain-containing protein</fullName>
    </submittedName>
</protein>
<keyword evidence="7" id="KW-1185">Reference proteome</keyword>
<dbReference type="Pfam" id="PF07992">
    <property type="entry name" value="Pyr_redox_2"/>
    <property type="match status" value="1"/>
</dbReference>
<keyword evidence="5" id="KW-1133">Transmembrane helix</keyword>
<evidence type="ECO:0000256" key="1">
    <source>
        <dbReference type="ARBA" id="ARBA00006442"/>
    </source>
</evidence>
<reference evidence="8" key="2">
    <citation type="submission" date="2020-04" db="EMBL/GenBank/DDBJ databases">
        <authorList>
            <consortium name="NCBI Genome Project"/>
        </authorList>
    </citation>
    <scope>NUCLEOTIDE SEQUENCE</scope>
    <source>
        <strain evidence="8">CBS 342.82</strain>
    </source>
</reference>
<keyword evidence="5" id="KW-0472">Membrane</keyword>
<dbReference type="PANTHER" id="PTHR43735:SF3">
    <property type="entry name" value="FERROPTOSIS SUPPRESSOR PROTEIN 1"/>
    <property type="match status" value="1"/>
</dbReference>
<gene>
    <name evidence="8" type="ORF">K489DRAFT_380354</name>
</gene>
<evidence type="ECO:0000256" key="5">
    <source>
        <dbReference type="SAM" id="Phobius"/>
    </source>
</evidence>
<evidence type="ECO:0000256" key="4">
    <source>
        <dbReference type="ARBA" id="ARBA00023002"/>
    </source>
</evidence>
<dbReference type="GO" id="GO:0005737">
    <property type="term" value="C:cytoplasm"/>
    <property type="evidence" value="ECO:0007669"/>
    <property type="project" value="TreeGrafter"/>
</dbReference>
<keyword evidence="5" id="KW-0812">Transmembrane</keyword>
<dbReference type="RefSeq" id="XP_033459998.1">
    <property type="nucleotide sequence ID" value="XM_033604860.1"/>
</dbReference>
<proteinExistence type="inferred from homology"/>
<dbReference type="PRINTS" id="PR00368">
    <property type="entry name" value="FADPNR"/>
</dbReference>
<dbReference type="InterPro" id="IPR023753">
    <property type="entry name" value="FAD/NAD-binding_dom"/>
</dbReference>
<evidence type="ECO:0000259" key="6">
    <source>
        <dbReference type="Pfam" id="PF07992"/>
    </source>
</evidence>
<keyword evidence="2" id="KW-0285">Flavoprotein</keyword>
<dbReference type="GO" id="GO:0004174">
    <property type="term" value="F:electron-transferring-flavoprotein dehydrogenase activity"/>
    <property type="evidence" value="ECO:0007669"/>
    <property type="project" value="TreeGrafter"/>
</dbReference>
<dbReference type="InterPro" id="IPR036188">
    <property type="entry name" value="FAD/NAD-bd_sf"/>
</dbReference>
<name>A0A6J3M7Y4_9PEZI</name>
<organism evidence="8">
    <name type="scientific">Dissoconium aciculare CBS 342.82</name>
    <dbReference type="NCBI Taxonomy" id="1314786"/>
    <lineage>
        <taxon>Eukaryota</taxon>
        <taxon>Fungi</taxon>
        <taxon>Dikarya</taxon>
        <taxon>Ascomycota</taxon>
        <taxon>Pezizomycotina</taxon>
        <taxon>Dothideomycetes</taxon>
        <taxon>Dothideomycetidae</taxon>
        <taxon>Mycosphaerellales</taxon>
        <taxon>Dissoconiaceae</taxon>
        <taxon>Dissoconium</taxon>
    </lineage>
</organism>
<comment type="similarity">
    <text evidence="1">Belongs to the FAD-dependent oxidoreductase family.</text>
</comment>
<dbReference type="SUPFAM" id="SSF51905">
    <property type="entry name" value="FAD/NAD(P)-binding domain"/>
    <property type="match status" value="1"/>
</dbReference>
<reference evidence="8" key="1">
    <citation type="submission" date="2020-01" db="EMBL/GenBank/DDBJ databases">
        <authorList>
            <consortium name="DOE Joint Genome Institute"/>
            <person name="Haridas S."/>
            <person name="Albert R."/>
            <person name="Binder M."/>
            <person name="Bloem J."/>
            <person name="Labutti K."/>
            <person name="Salamov A."/>
            <person name="Andreopoulos B."/>
            <person name="Baker S.E."/>
            <person name="Barry K."/>
            <person name="Bills G."/>
            <person name="Bluhm B.H."/>
            <person name="Cannon C."/>
            <person name="Castanera R."/>
            <person name="Culley D.E."/>
            <person name="Daum C."/>
            <person name="Ezra D."/>
            <person name="Gonzalez J.B."/>
            <person name="Henrissat B."/>
            <person name="Kuo A."/>
            <person name="Liang C."/>
            <person name="Lipzen A."/>
            <person name="Lutzoni F."/>
            <person name="Magnuson J."/>
            <person name="Mondo S."/>
            <person name="Nolan M."/>
            <person name="Ohm R."/>
            <person name="Pangilinan J."/>
            <person name="Park H.-J."/>
            <person name="Ramirez L."/>
            <person name="Alfaro M."/>
            <person name="Sun H."/>
            <person name="Tritt A."/>
            <person name="Yoshinaga Y."/>
            <person name="Zwiers L.-H."/>
            <person name="Turgeon B.G."/>
            <person name="Goodwin S.B."/>
            <person name="Spatafora J.W."/>
            <person name="Crous P.W."/>
            <person name="Grigoriev I.V."/>
        </authorList>
    </citation>
    <scope>NUCLEOTIDE SEQUENCE</scope>
    <source>
        <strain evidence="8">CBS 342.82</strain>
    </source>
</reference>
<reference evidence="8" key="3">
    <citation type="submission" date="2025-08" db="UniProtKB">
        <authorList>
            <consortium name="RefSeq"/>
        </authorList>
    </citation>
    <scope>IDENTIFICATION</scope>
    <source>
        <strain evidence="8">CBS 342.82</strain>
    </source>
</reference>
<keyword evidence="4" id="KW-0560">Oxidoreductase</keyword>
<evidence type="ECO:0000313" key="7">
    <source>
        <dbReference type="Proteomes" id="UP000504637"/>
    </source>
</evidence>
<dbReference type="OrthoDB" id="202203at2759"/>
<dbReference type="Proteomes" id="UP000504637">
    <property type="component" value="Unplaced"/>
</dbReference>
<dbReference type="PRINTS" id="PR00411">
    <property type="entry name" value="PNDRDTASEI"/>
</dbReference>
<feature type="domain" description="FAD/NAD(P)-binding" evidence="6">
    <location>
        <begin position="6"/>
        <end position="309"/>
    </location>
</feature>
<keyword evidence="3" id="KW-0274">FAD</keyword>
<dbReference type="AlphaFoldDB" id="A0A6J3M7Y4"/>
<dbReference type="GeneID" id="54362660"/>
<sequence length="423" mass="46121">MSDVRNIVILGASIAGLSAAHYFLRHIHPQLPQVEGVLYRVVLVDPSSKFYWRPGTPRATASDRLGPDASIFLDYQQAFRAYGEKITLVHGAATFWDSEKCVIDVKKSDGSKTVLSYHSLILATGSRSPSPLHSLQGSDYMEVQAALHTVRKELPTAKRIIVAGGGPTGVETAGEIAEVLNGRAGWFSSRPSNGKIEVVLLTSAERLLPLLRPEIASRAETYLNRVGVDVRYQTRIKESEKLDTGKTRVVLHEGEVVIADIYIPAMGMMPNTAYAPKNLLDSDGCIKMNKRTLRVDDAGPLVYALGDVGSYSKKGIVDVLMGLPVLGTNMKRDLIAAHGNPVQKPAGPDRILAPFDPETQLLPVGQSYGVGAVFGWRLPDLLIWLLKGGHMKAHGGQEWVDGARWKSPEWIVSSLTKTWETVA</sequence>
<accession>A0A6J3M7Y4</accession>
<feature type="transmembrane region" description="Helical" evidence="5">
    <location>
        <begin position="7"/>
        <end position="24"/>
    </location>
</feature>
<dbReference type="Gene3D" id="3.50.50.100">
    <property type="match status" value="1"/>
</dbReference>
<evidence type="ECO:0000256" key="2">
    <source>
        <dbReference type="ARBA" id="ARBA00022630"/>
    </source>
</evidence>
<evidence type="ECO:0000313" key="8">
    <source>
        <dbReference type="RefSeq" id="XP_033459998.1"/>
    </source>
</evidence>
<evidence type="ECO:0000256" key="3">
    <source>
        <dbReference type="ARBA" id="ARBA00022827"/>
    </source>
</evidence>